<dbReference type="PANTHER" id="PTHR47791">
    <property type="entry name" value="MEIOTICALLY UP-REGULATED GENE 191 PROTEIN"/>
    <property type="match status" value="1"/>
</dbReference>
<evidence type="ECO:0000313" key="2">
    <source>
        <dbReference type="Proteomes" id="UP000838412"/>
    </source>
</evidence>
<dbReference type="EMBL" id="OV696700">
    <property type="protein sequence ID" value="CAH1246507.1"/>
    <property type="molecule type" value="Genomic_DNA"/>
</dbReference>
<keyword evidence="2" id="KW-1185">Reference proteome</keyword>
<dbReference type="InterPro" id="IPR005198">
    <property type="entry name" value="Glyco_hydro_76"/>
</dbReference>
<dbReference type="InterPro" id="IPR053169">
    <property type="entry name" value="MUG_Protein"/>
</dbReference>
<dbReference type="Pfam" id="PF03663">
    <property type="entry name" value="Glyco_hydro_76"/>
    <property type="match status" value="1"/>
</dbReference>
<accession>A0A8J9Z2K4</accession>
<organism evidence="1 2">
    <name type="scientific">Branchiostoma lanceolatum</name>
    <name type="common">Common lancelet</name>
    <name type="synonym">Amphioxus lanceolatum</name>
    <dbReference type="NCBI Taxonomy" id="7740"/>
    <lineage>
        <taxon>Eukaryota</taxon>
        <taxon>Metazoa</taxon>
        <taxon>Chordata</taxon>
        <taxon>Cephalochordata</taxon>
        <taxon>Leptocardii</taxon>
        <taxon>Amphioxiformes</taxon>
        <taxon>Branchiostomatidae</taxon>
        <taxon>Branchiostoma</taxon>
    </lineage>
</organism>
<name>A0A8J9Z2K4_BRALA</name>
<dbReference type="PANTHER" id="PTHR47791:SF3">
    <property type="entry name" value="MEIOTICALLY UP-REGULATED GENE 191 PROTEIN"/>
    <property type="match status" value="1"/>
</dbReference>
<evidence type="ECO:0000313" key="1">
    <source>
        <dbReference type="EMBL" id="CAH1246507.1"/>
    </source>
</evidence>
<dbReference type="Proteomes" id="UP000838412">
    <property type="component" value="Chromosome 15"/>
</dbReference>
<reference evidence="1" key="1">
    <citation type="submission" date="2022-01" db="EMBL/GenBank/DDBJ databases">
        <authorList>
            <person name="Braso-Vives M."/>
        </authorList>
    </citation>
    <scope>NUCLEOTIDE SEQUENCE</scope>
</reference>
<protein>
    <submittedName>
        <fullName evidence="1">Hypp7736 protein</fullName>
    </submittedName>
</protein>
<dbReference type="SUPFAM" id="SSF48208">
    <property type="entry name" value="Six-hairpin glycosidases"/>
    <property type="match status" value="1"/>
</dbReference>
<dbReference type="OrthoDB" id="9984024at2759"/>
<sequence>MKTFWSTRHCITIMASISTLPYVILLVCISSTALGKPDNTSLCTMEMFGNSSNAFWACRTELALQMNWFPDPIAGLFSYQTWNGFDGFWQNGAVLEPVVNFMHYANNTRHLSIIKNSVRPLNSLLLAYGPEPSYDDMAWFGLSYARIYEIFGDESFLSSAKDIFDHNWVRGWDTSGNCTGGMWFDYTKGSKQTITNVQTLQLGARLYRLTGLKDKDLLKKVNKQWQYIVQNQLIDPHTYYVADGVDYNNKTNNCTANKVFGPTYNSGVLIGGLVELYRITNQSSYLSLAHKLANATITNSTKGGIFREYCEDTGGCNDDALMYKGIFVRNLRYLMDVSDNNTRTYYNVWIQSNVKAVLSRSRCEPLVEKCNITYKDGPPAHNVTGPLFGTTWAGPYNQSAPMQETCVLDLFTSSIPRGVKCVGKGCTYDPPNPPPIHLTCDSHPCPPGEDCCNVGRSFTCCDITQKCKNGICT</sequence>
<dbReference type="Gene3D" id="1.50.10.20">
    <property type="match status" value="1"/>
</dbReference>
<gene>
    <name evidence="1" type="primary">Hypp7736</name>
    <name evidence="1" type="ORF">BLAG_LOCUS8511</name>
</gene>
<dbReference type="GO" id="GO:0005975">
    <property type="term" value="P:carbohydrate metabolic process"/>
    <property type="evidence" value="ECO:0007669"/>
    <property type="project" value="InterPro"/>
</dbReference>
<dbReference type="AlphaFoldDB" id="A0A8J9Z2K4"/>
<proteinExistence type="predicted"/>
<dbReference type="InterPro" id="IPR008928">
    <property type="entry name" value="6-hairpin_glycosidase_sf"/>
</dbReference>